<dbReference type="STRING" id="1173027.Mic7113_2804"/>
<dbReference type="EMBL" id="CP003630">
    <property type="protein sequence ID" value="AFZ18587.1"/>
    <property type="molecule type" value="Genomic_DNA"/>
</dbReference>
<dbReference type="OrthoDB" id="484613at2"/>
<evidence type="ECO:0000313" key="3">
    <source>
        <dbReference type="Proteomes" id="UP000010471"/>
    </source>
</evidence>
<keyword evidence="2" id="KW-0418">Kinase</keyword>
<dbReference type="Pfam" id="PF13671">
    <property type="entry name" value="AAA_33"/>
    <property type="match status" value="1"/>
</dbReference>
<reference evidence="2 3" key="1">
    <citation type="submission" date="2012-06" db="EMBL/GenBank/DDBJ databases">
        <title>Finished chromosome of genome of Microcoleus sp. PCC 7113.</title>
        <authorList>
            <consortium name="US DOE Joint Genome Institute"/>
            <person name="Gugger M."/>
            <person name="Coursin T."/>
            <person name="Rippka R."/>
            <person name="Tandeau De Marsac N."/>
            <person name="Huntemann M."/>
            <person name="Wei C.-L."/>
            <person name="Han J."/>
            <person name="Detter J.C."/>
            <person name="Han C."/>
            <person name="Tapia R."/>
            <person name="Chen A."/>
            <person name="Kyrpides N."/>
            <person name="Mavromatis K."/>
            <person name="Markowitz V."/>
            <person name="Szeto E."/>
            <person name="Ivanova N."/>
            <person name="Pagani I."/>
            <person name="Pati A."/>
            <person name="Goodwin L."/>
            <person name="Nordberg H.P."/>
            <person name="Cantor M.N."/>
            <person name="Hua S.X."/>
            <person name="Woyke T."/>
            <person name="Kerfeld C.A."/>
        </authorList>
    </citation>
    <scope>NUCLEOTIDE SEQUENCE [LARGE SCALE GENOMIC DNA]</scope>
    <source>
        <strain evidence="2 3">PCC 7113</strain>
    </source>
</reference>
<protein>
    <submittedName>
        <fullName evidence="2">Putative kinase</fullName>
    </submittedName>
</protein>
<dbReference type="InterPro" id="IPR017101">
    <property type="entry name" value="P-loop_ATP/GTP-bd_All4644_prd"/>
</dbReference>
<dbReference type="SMART" id="SM00382">
    <property type="entry name" value="AAA"/>
    <property type="match status" value="1"/>
</dbReference>
<dbReference type="PIRSF" id="PIRSF037081">
    <property type="entry name" value="P-loop_All4644_prd"/>
    <property type="match status" value="1"/>
</dbReference>
<keyword evidence="3" id="KW-1185">Reference proteome</keyword>
<organism evidence="2 3">
    <name type="scientific">Allocoleopsis franciscana PCC 7113</name>
    <dbReference type="NCBI Taxonomy" id="1173027"/>
    <lineage>
        <taxon>Bacteria</taxon>
        <taxon>Bacillati</taxon>
        <taxon>Cyanobacteriota</taxon>
        <taxon>Cyanophyceae</taxon>
        <taxon>Coleofasciculales</taxon>
        <taxon>Coleofasciculaceae</taxon>
        <taxon>Allocoleopsis</taxon>
        <taxon>Allocoleopsis franciscana</taxon>
    </lineage>
</organism>
<dbReference type="PANTHER" id="PTHR20873:SF0">
    <property type="entry name" value="L-SERYL-TRNA(SEC) KINASE"/>
    <property type="match status" value="1"/>
</dbReference>
<dbReference type="Gene3D" id="3.40.50.300">
    <property type="entry name" value="P-loop containing nucleotide triphosphate hydrolases"/>
    <property type="match status" value="1"/>
</dbReference>
<dbReference type="KEGG" id="mic:Mic7113_2804"/>
<feature type="domain" description="AAA+ ATPase" evidence="1">
    <location>
        <begin position="1"/>
        <end position="155"/>
    </location>
</feature>
<dbReference type="PANTHER" id="PTHR20873">
    <property type="entry name" value="L-SERYL-TRNA(SEC) KINASE"/>
    <property type="match status" value="1"/>
</dbReference>
<keyword evidence="2" id="KW-0808">Transferase</keyword>
<dbReference type="HOGENOM" id="CLU_119902_0_0_3"/>
<dbReference type="GO" id="GO:0016301">
    <property type="term" value="F:kinase activity"/>
    <property type="evidence" value="ECO:0007669"/>
    <property type="project" value="UniProtKB-KW"/>
</dbReference>
<dbReference type="RefSeq" id="WP_015182736.1">
    <property type="nucleotide sequence ID" value="NC_019738.1"/>
</dbReference>
<dbReference type="InterPro" id="IPR027417">
    <property type="entry name" value="P-loop_NTPase"/>
</dbReference>
<dbReference type="GO" id="GO:0000049">
    <property type="term" value="F:tRNA binding"/>
    <property type="evidence" value="ECO:0007669"/>
    <property type="project" value="TreeGrafter"/>
</dbReference>
<evidence type="ECO:0000259" key="1">
    <source>
        <dbReference type="SMART" id="SM00382"/>
    </source>
</evidence>
<sequence>MTKLILLIGLPGSGKSTLARKLLVECPERHLISTDSIRAQLFGSEEVQGSWLLVWHQVQEQMRQAVAVSPLTIYDATHAVQRYRKEAIALAREVGFTRLIGVWLDTPLVLCLERNQRRKRQVPEEVILQMHASLLSAPPTQEEGFDYLMCYSSARCGNCDRLDEKEPNSIPLTALLP</sequence>
<dbReference type="SUPFAM" id="SSF52540">
    <property type="entry name" value="P-loop containing nucleoside triphosphate hydrolases"/>
    <property type="match status" value="1"/>
</dbReference>
<dbReference type="InterPro" id="IPR052648">
    <property type="entry name" value="Ser-tRNA(Sec)_kinase"/>
</dbReference>
<dbReference type="AlphaFoldDB" id="K9WGH1"/>
<evidence type="ECO:0000313" key="2">
    <source>
        <dbReference type="EMBL" id="AFZ18587.1"/>
    </source>
</evidence>
<gene>
    <name evidence="2" type="ORF">Mic7113_2804</name>
</gene>
<name>K9WGH1_9CYAN</name>
<dbReference type="eggNOG" id="COG4639">
    <property type="taxonomic scope" value="Bacteria"/>
</dbReference>
<dbReference type="InterPro" id="IPR003593">
    <property type="entry name" value="AAA+_ATPase"/>
</dbReference>
<dbReference type="Proteomes" id="UP000010471">
    <property type="component" value="Chromosome"/>
</dbReference>
<proteinExistence type="predicted"/>
<accession>K9WGH1</accession>